<name>A0ACC0NZR7_RHOML</name>
<sequence>MCPSLNMNLRVDVLLLLLFLSCLHLLLLAQPTLGLGSTNTNPNITTVTNSSFFIAKPGCQPNCGDITVPYPFGIGNDSACSINSLLHLTCNTSYDPPKLFLGGLQVLSISQTQVRVQNTVAALCYNQAGNQTYYSPAWMQWGDAWPYTFSDMANKFTVVGCNVYALISWSHQGRGIQYWMFVRMLQRYGRGCWE</sequence>
<gene>
    <name evidence="1" type="ORF">RHMOL_Rhmol04G0131500</name>
</gene>
<keyword evidence="2" id="KW-1185">Reference proteome</keyword>
<comment type="caution">
    <text evidence="1">The sequence shown here is derived from an EMBL/GenBank/DDBJ whole genome shotgun (WGS) entry which is preliminary data.</text>
</comment>
<evidence type="ECO:0000313" key="2">
    <source>
        <dbReference type="Proteomes" id="UP001062846"/>
    </source>
</evidence>
<accession>A0ACC0NZR7</accession>
<dbReference type="Proteomes" id="UP001062846">
    <property type="component" value="Chromosome 4"/>
</dbReference>
<organism evidence="1 2">
    <name type="scientific">Rhododendron molle</name>
    <name type="common">Chinese azalea</name>
    <name type="synonym">Azalea mollis</name>
    <dbReference type="NCBI Taxonomy" id="49168"/>
    <lineage>
        <taxon>Eukaryota</taxon>
        <taxon>Viridiplantae</taxon>
        <taxon>Streptophyta</taxon>
        <taxon>Embryophyta</taxon>
        <taxon>Tracheophyta</taxon>
        <taxon>Spermatophyta</taxon>
        <taxon>Magnoliopsida</taxon>
        <taxon>eudicotyledons</taxon>
        <taxon>Gunneridae</taxon>
        <taxon>Pentapetalae</taxon>
        <taxon>asterids</taxon>
        <taxon>Ericales</taxon>
        <taxon>Ericaceae</taxon>
        <taxon>Ericoideae</taxon>
        <taxon>Rhodoreae</taxon>
        <taxon>Rhododendron</taxon>
    </lineage>
</organism>
<evidence type="ECO:0000313" key="1">
    <source>
        <dbReference type="EMBL" id="KAI8558892.1"/>
    </source>
</evidence>
<protein>
    <submittedName>
        <fullName evidence="1">Uncharacterized protein</fullName>
    </submittedName>
</protein>
<dbReference type="EMBL" id="CM046391">
    <property type="protein sequence ID" value="KAI8558892.1"/>
    <property type="molecule type" value="Genomic_DNA"/>
</dbReference>
<reference evidence="1" key="1">
    <citation type="submission" date="2022-02" db="EMBL/GenBank/DDBJ databases">
        <title>Plant Genome Project.</title>
        <authorList>
            <person name="Zhang R.-G."/>
        </authorList>
    </citation>
    <scope>NUCLEOTIDE SEQUENCE</scope>
    <source>
        <strain evidence="1">AT1</strain>
    </source>
</reference>
<proteinExistence type="predicted"/>